<dbReference type="AlphaFoldDB" id="A0A2S7L2P8"/>
<evidence type="ECO:0000313" key="2">
    <source>
        <dbReference type="Proteomes" id="UP000239522"/>
    </source>
</evidence>
<evidence type="ECO:0000313" key="1">
    <source>
        <dbReference type="EMBL" id="PQB08998.1"/>
    </source>
</evidence>
<dbReference type="RefSeq" id="WP_104808214.1">
    <property type="nucleotide sequence ID" value="NZ_MQUA01000004.1"/>
</dbReference>
<proteinExistence type="predicted"/>
<dbReference type="OrthoDB" id="1086662at2"/>
<dbReference type="Proteomes" id="UP000239522">
    <property type="component" value="Unassembled WGS sequence"/>
</dbReference>
<protein>
    <submittedName>
        <fullName evidence="1">Uncharacterized protein</fullName>
    </submittedName>
</protein>
<name>A0A2S7L2P8_9FLAO</name>
<reference evidence="1 2" key="1">
    <citation type="submission" date="2016-11" db="EMBL/GenBank/DDBJ databases">
        <title>Trade-off between light-utilization and light-protection in marine flavobacteria.</title>
        <authorList>
            <person name="Kumagai Y."/>
        </authorList>
    </citation>
    <scope>NUCLEOTIDE SEQUENCE [LARGE SCALE GENOMIC DNA]</scope>
    <source>
        <strain evidence="1 2">ATCC 700397</strain>
    </source>
</reference>
<sequence length="350" mass="39250">MKKTVIIFVIFHFYFNVLLAQSPSWSVNESDYQYTMTFLTKLNLNGKQLIGANDKVGAFVGNTCRGTSSLTYVKSKDTYYAYLTVFSNTNNESIYFKLYDGSSDNITTVSKQVLFKKEEHYGTLFQSYSIAEPTLNDKAELVSFNFLDVTSVSSNINNSNVNIVIYDSSDLTSLSPIFTISEGGKLLKKRIEQVSGETIDDFSSEITYEVLSQDESTLTEYVVSVNQIETPTKFYKKDAVCTIGGAIKVVSNQEGSAVTITSNGEKVLEKKILNGEVIFTNLDTGSYSVSIGNELKIINIILKQNKYEKKLKYSLRILAILAFMFLIYECSKEDSISCEYVEQGDFVLVE</sequence>
<gene>
    <name evidence="1" type="ORF">BST83_01210</name>
</gene>
<dbReference type="EMBL" id="MQUA01000004">
    <property type="protein sequence ID" value="PQB08998.1"/>
    <property type="molecule type" value="Genomic_DNA"/>
</dbReference>
<accession>A0A2S7L2P8</accession>
<keyword evidence="2" id="KW-1185">Reference proteome</keyword>
<organism evidence="1 2">
    <name type="scientific">Polaribacter filamentus</name>
    <dbReference type="NCBI Taxonomy" id="53483"/>
    <lineage>
        <taxon>Bacteria</taxon>
        <taxon>Pseudomonadati</taxon>
        <taxon>Bacteroidota</taxon>
        <taxon>Flavobacteriia</taxon>
        <taxon>Flavobacteriales</taxon>
        <taxon>Flavobacteriaceae</taxon>
    </lineage>
</organism>
<dbReference type="Gene3D" id="2.60.40.2340">
    <property type="match status" value="1"/>
</dbReference>
<comment type="caution">
    <text evidence="1">The sequence shown here is derived from an EMBL/GenBank/DDBJ whole genome shotgun (WGS) entry which is preliminary data.</text>
</comment>